<gene>
    <name evidence="2" type="ORF">NAEGRDRAFT_78453</name>
</gene>
<name>D2V3V5_NAEGR</name>
<dbReference type="OrthoDB" id="10304910at2759"/>
<protein>
    <submittedName>
        <fullName evidence="2">Glycosyl transferase</fullName>
    </submittedName>
</protein>
<evidence type="ECO:0000313" key="2">
    <source>
        <dbReference type="EMBL" id="EFC48261.1"/>
    </source>
</evidence>
<organism evidence="3">
    <name type="scientific">Naegleria gruberi</name>
    <name type="common">Amoeba</name>
    <dbReference type="NCBI Taxonomy" id="5762"/>
    <lineage>
        <taxon>Eukaryota</taxon>
        <taxon>Discoba</taxon>
        <taxon>Heterolobosea</taxon>
        <taxon>Tetramitia</taxon>
        <taxon>Eutetramitia</taxon>
        <taxon>Vahlkampfiidae</taxon>
        <taxon>Naegleria</taxon>
    </lineage>
</organism>
<keyword evidence="3" id="KW-1185">Reference proteome</keyword>
<dbReference type="GO" id="GO:0016740">
    <property type="term" value="F:transferase activity"/>
    <property type="evidence" value="ECO:0007669"/>
    <property type="project" value="UniProtKB-KW"/>
</dbReference>
<keyword evidence="1" id="KW-0472">Membrane</keyword>
<evidence type="ECO:0000256" key="1">
    <source>
        <dbReference type="SAM" id="Phobius"/>
    </source>
</evidence>
<reference evidence="2 3" key="1">
    <citation type="journal article" date="2010" name="Cell">
        <title>The genome of Naegleria gruberi illuminates early eukaryotic versatility.</title>
        <authorList>
            <person name="Fritz-Laylin L.K."/>
            <person name="Prochnik S.E."/>
            <person name="Ginger M.L."/>
            <person name="Dacks J.B."/>
            <person name="Carpenter M.L."/>
            <person name="Field M.C."/>
            <person name="Kuo A."/>
            <person name="Paredez A."/>
            <person name="Chapman J."/>
            <person name="Pham J."/>
            <person name="Shu S."/>
            <person name="Neupane R."/>
            <person name="Cipriano M."/>
            <person name="Mancuso J."/>
            <person name="Tu H."/>
            <person name="Salamov A."/>
            <person name="Lindquist E."/>
            <person name="Shapiro H."/>
            <person name="Lucas S."/>
            <person name="Grigoriev I.V."/>
            <person name="Cande W.Z."/>
            <person name="Fulton C."/>
            <person name="Rokhsar D.S."/>
            <person name="Dawson S.C."/>
        </authorList>
    </citation>
    <scope>NUCLEOTIDE SEQUENCE [LARGE SCALE GENOMIC DNA]</scope>
    <source>
        <strain evidence="2 3">NEG-M</strain>
    </source>
</reference>
<evidence type="ECO:0000313" key="3">
    <source>
        <dbReference type="Proteomes" id="UP000006671"/>
    </source>
</evidence>
<dbReference type="EMBL" id="GG738851">
    <property type="protein sequence ID" value="EFC48261.1"/>
    <property type="molecule type" value="Genomic_DNA"/>
</dbReference>
<dbReference type="GeneID" id="8849718"/>
<dbReference type="Proteomes" id="UP000006671">
    <property type="component" value="Unassembled WGS sequence"/>
</dbReference>
<accession>D2V3V5</accession>
<proteinExistence type="predicted"/>
<dbReference type="Gene3D" id="3.40.50.150">
    <property type="entry name" value="Vaccinia Virus protein VP39"/>
    <property type="match status" value="1"/>
</dbReference>
<dbReference type="VEuPathDB" id="AmoebaDB:NAEGRDRAFT_78453"/>
<dbReference type="OMA" id="QECKCYS"/>
<dbReference type="RefSeq" id="XP_002681005.1">
    <property type="nucleotide sequence ID" value="XM_002680959.1"/>
</dbReference>
<sequence>MQIQQRHIVAAAVTIFLLVIVFSLMPKATDDNSKYNNHHQQQPQILNAKQCPPCPTTAVQQQQQQTFKSGSCPPVQECKCYSLTDAPPTEHGDGQVTMATTFGKALNKLAKQDDVNTVLEIGTWFGGGSTQCIAKGLKESGSHKRLYTLELYEPAWQYARKTYSHMPIYFILGGTVPTDKYLAPDEIPHKDDHFKLYYQRDIELSKKNIPWLMPLCLATRFDAVLIDGNEYTGWAEYEIVNDHCKPKYLMLHDVGTLKTNKIEKVIKQGGTVWELIDEGQDAARWQIYKRK</sequence>
<dbReference type="KEGG" id="ngr:NAEGRDRAFT_78453"/>
<dbReference type="InParanoid" id="D2V3V5"/>
<keyword evidence="2" id="KW-0808">Transferase</keyword>
<keyword evidence="1" id="KW-1133">Transmembrane helix</keyword>
<dbReference type="InterPro" id="IPR029063">
    <property type="entry name" value="SAM-dependent_MTases_sf"/>
</dbReference>
<feature type="transmembrane region" description="Helical" evidence="1">
    <location>
        <begin position="7"/>
        <end position="25"/>
    </location>
</feature>
<dbReference type="AlphaFoldDB" id="D2V3V5"/>
<dbReference type="SUPFAM" id="SSF53335">
    <property type="entry name" value="S-adenosyl-L-methionine-dependent methyltransferases"/>
    <property type="match status" value="1"/>
</dbReference>
<keyword evidence="1" id="KW-0812">Transmembrane</keyword>